<dbReference type="GO" id="GO:0000407">
    <property type="term" value="C:phagophore assembly site"/>
    <property type="evidence" value="ECO:0007669"/>
    <property type="project" value="TreeGrafter"/>
</dbReference>
<dbReference type="GO" id="GO:1990316">
    <property type="term" value="C:Atg1/ULK1 kinase complex"/>
    <property type="evidence" value="ECO:0007669"/>
    <property type="project" value="InterPro"/>
</dbReference>
<dbReference type="STRING" id="231916.A0A409Y1P5"/>
<dbReference type="PANTHER" id="PTHR13430:SF4">
    <property type="entry name" value="AUTOPHAGY-RELATED PROTEIN 13"/>
    <property type="match status" value="1"/>
</dbReference>
<dbReference type="PANTHER" id="PTHR13430">
    <property type="match status" value="1"/>
</dbReference>
<comment type="similarity">
    <text evidence="1 3">Belongs to the ATG13 family. Fungi subfamily.</text>
</comment>
<proteinExistence type="inferred from homology"/>
<dbReference type="GO" id="GO:0005829">
    <property type="term" value="C:cytosol"/>
    <property type="evidence" value="ECO:0007669"/>
    <property type="project" value="TreeGrafter"/>
</dbReference>
<dbReference type="InterPro" id="IPR040182">
    <property type="entry name" value="ATG13"/>
</dbReference>
<dbReference type="Gene3D" id="3.30.900.10">
    <property type="entry name" value="HORMA domain"/>
    <property type="match status" value="1"/>
</dbReference>
<dbReference type="OrthoDB" id="70161at2759"/>
<protein>
    <recommendedName>
        <fullName evidence="3">Autophagy-related protein 13</fullName>
    </recommendedName>
</protein>
<dbReference type="EMBL" id="NHYE01001311">
    <property type="protein sequence ID" value="PPQ96946.1"/>
    <property type="molecule type" value="Genomic_DNA"/>
</dbReference>
<reference evidence="5 6" key="1">
    <citation type="journal article" date="2018" name="Evol. Lett.">
        <title>Horizontal gene cluster transfer increased hallucinogenic mushroom diversity.</title>
        <authorList>
            <person name="Reynolds H.T."/>
            <person name="Vijayakumar V."/>
            <person name="Gluck-Thaler E."/>
            <person name="Korotkin H.B."/>
            <person name="Matheny P.B."/>
            <person name="Slot J.C."/>
        </authorList>
    </citation>
    <scope>NUCLEOTIDE SEQUENCE [LARGE SCALE GENOMIC DNA]</scope>
    <source>
        <strain evidence="5 6">SRW20</strain>
    </source>
</reference>
<keyword evidence="6" id="KW-1185">Reference proteome</keyword>
<gene>
    <name evidence="5" type="ORF">CVT26_005965</name>
</gene>
<keyword evidence="2 3" id="KW-0072">Autophagy</keyword>
<organism evidence="5 6">
    <name type="scientific">Gymnopilus dilepis</name>
    <dbReference type="NCBI Taxonomy" id="231916"/>
    <lineage>
        <taxon>Eukaryota</taxon>
        <taxon>Fungi</taxon>
        <taxon>Dikarya</taxon>
        <taxon>Basidiomycota</taxon>
        <taxon>Agaricomycotina</taxon>
        <taxon>Agaricomycetes</taxon>
        <taxon>Agaricomycetidae</taxon>
        <taxon>Agaricales</taxon>
        <taxon>Agaricineae</taxon>
        <taxon>Hymenogastraceae</taxon>
        <taxon>Gymnopilus</taxon>
    </lineage>
</organism>
<comment type="caution">
    <text evidence="5">The sequence shown here is derived from an EMBL/GenBank/DDBJ whole genome shotgun (WGS) entry which is preliminary data.</text>
</comment>
<feature type="non-terminal residue" evidence="5">
    <location>
        <position position="163"/>
    </location>
</feature>
<feature type="domain" description="Autophagy-related protein 13 N-terminal" evidence="4">
    <location>
        <begin position="14"/>
        <end position="125"/>
    </location>
</feature>
<dbReference type="GO" id="GO:0034497">
    <property type="term" value="P:protein localization to phagophore assembly site"/>
    <property type="evidence" value="ECO:0007669"/>
    <property type="project" value="TreeGrafter"/>
</dbReference>
<evidence type="ECO:0000256" key="1">
    <source>
        <dbReference type="ARBA" id="ARBA00005246"/>
    </source>
</evidence>
<dbReference type="AlphaFoldDB" id="A0A409Y1P5"/>
<dbReference type="GO" id="GO:0000423">
    <property type="term" value="P:mitophagy"/>
    <property type="evidence" value="ECO:0007669"/>
    <property type="project" value="TreeGrafter"/>
</dbReference>
<evidence type="ECO:0000256" key="3">
    <source>
        <dbReference type="RuleBase" id="RU361214"/>
    </source>
</evidence>
<sequence length="163" mass="18498">MSNDIQKADQIAFHFYTKLFYTVNHARATDEAASTRVDKWFNLESPDSDLFSKDSREPYRSISLAPPGPPPLEIQVLLCVPELGNNQMLVHTSPSSFEGGGGQGSSRLRIEPTPRYVLLETWTLEKHGIVLFRSVFSLLRVLPAWKAYKRLKRRIGRNGLAIR</sequence>
<dbReference type="GO" id="GO:0034727">
    <property type="term" value="P:piecemeal microautophagy of the nucleus"/>
    <property type="evidence" value="ECO:0007669"/>
    <property type="project" value="TreeGrafter"/>
</dbReference>
<dbReference type="InterPro" id="IPR018731">
    <property type="entry name" value="Atg13_N"/>
</dbReference>
<accession>A0A409Y1P5</accession>
<dbReference type="Proteomes" id="UP000284706">
    <property type="component" value="Unassembled WGS sequence"/>
</dbReference>
<dbReference type="InterPro" id="IPR036570">
    <property type="entry name" value="HORMA_dom_sf"/>
</dbReference>
<dbReference type="InParanoid" id="A0A409Y1P5"/>
<evidence type="ECO:0000313" key="5">
    <source>
        <dbReference type="EMBL" id="PPQ96946.1"/>
    </source>
</evidence>
<evidence type="ECO:0000256" key="2">
    <source>
        <dbReference type="ARBA" id="ARBA00023006"/>
    </source>
</evidence>
<name>A0A409Y1P5_9AGAR</name>
<evidence type="ECO:0000313" key="6">
    <source>
        <dbReference type="Proteomes" id="UP000284706"/>
    </source>
</evidence>
<dbReference type="Pfam" id="PF10033">
    <property type="entry name" value="ATG13"/>
    <property type="match status" value="1"/>
</dbReference>
<evidence type="ECO:0000259" key="4">
    <source>
        <dbReference type="Pfam" id="PF10033"/>
    </source>
</evidence>